<feature type="non-terminal residue" evidence="1">
    <location>
        <position position="1"/>
    </location>
</feature>
<organism evidence="1">
    <name type="scientific">gut metagenome</name>
    <dbReference type="NCBI Taxonomy" id="749906"/>
    <lineage>
        <taxon>unclassified sequences</taxon>
        <taxon>metagenomes</taxon>
        <taxon>organismal metagenomes</taxon>
    </lineage>
</organism>
<proteinExistence type="predicted"/>
<reference evidence="1" key="1">
    <citation type="journal article" date="2012" name="PLoS ONE">
        <title>Gene sets for utilization of primary and secondary nutrition supplies in the distal gut of endangered iberian lynx.</title>
        <authorList>
            <person name="Alcaide M."/>
            <person name="Messina E."/>
            <person name="Richter M."/>
            <person name="Bargiela R."/>
            <person name="Peplies J."/>
            <person name="Huws S.A."/>
            <person name="Newbold C.J."/>
            <person name="Golyshin P.N."/>
            <person name="Simon M.A."/>
            <person name="Lopez G."/>
            <person name="Yakimov M.M."/>
            <person name="Ferrer M."/>
        </authorList>
    </citation>
    <scope>NUCLEOTIDE SEQUENCE</scope>
</reference>
<accession>J9GC43</accession>
<dbReference type="EMBL" id="AMCI01003859">
    <property type="protein sequence ID" value="EJW99337.1"/>
    <property type="molecule type" value="Genomic_DNA"/>
</dbReference>
<dbReference type="InterPro" id="IPR026876">
    <property type="entry name" value="Fn3_assoc_repeat"/>
</dbReference>
<feature type="non-terminal residue" evidence="1">
    <location>
        <position position="303"/>
    </location>
</feature>
<evidence type="ECO:0000313" key="1">
    <source>
        <dbReference type="EMBL" id="EJW99337.1"/>
    </source>
</evidence>
<gene>
    <name evidence="1" type="ORF">EVA_12556</name>
</gene>
<dbReference type="Pfam" id="PF13287">
    <property type="entry name" value="Fn3_assoc"/>
    <property type="match status" value="1"/>
</dbReference>
<sequence>YYVKPFPISQTTVVRAIAYRFDGQSDIVEKTFVKQDNGETTISQIHEGKQSLTGATIRLTDALVVYGESVNGPHTYIIREGNKAINVTSNNAAVSFKVGAKLNGTIKGDVNYNGGFVSVAVDEGDFSSNHDGNFDQRPITIQPSQIADYPGDLVRIENLTVNVANGVYKAVAKDGQVSYTFEITNGADFGLNHGQKYDMNLWYYAPGANGCAATTRVTEVLVHYAAPEAPTIEGDEYFTDYTTIKMSSEPGTTIHYTLDGSNPTTLSPLYTKPFIITETTTVKALAERDELASVMVEKTFTKR</sequence>
<comment type="caution">
    <text evidence="1">The sequence shown here is derived from an EMBL/GenBank/DDBJ whole genome shotgun (WGS) entry which is preliminary data.</text>
</comment>
<protein>
    <submittedName>
        <fullName evidence="1">Uncharacterized protein</fullName>
    </submittedName>
</protein>
<dbReference type="AlphaFoldDB" id="J9GC43"/>
<name>J9GC43_9ZZZZ</name>